<reference evidence="1 2" key="1">
    <citation type="submission" date="2019-06" db="EMBL/GenBank/DDBJ databases">
        <title>Sequencing the genomes of 1000 actinobacteria strains.</title>
        <authorList>
            <person name="Klenk H.-P."/>
        </authorList>
    </citation>
    <scope>NUCLEOTIDE SEQUENCE [LARGE SCALE GENOMIC DNA]</scope>
    <source>
        <strain evidence="1 2">DSM 41929</strain>
    </source>
</reference>
<gene>
    <name evidence="1" type="ORF">FB563_6641</name>
</gene>
<evidence type="ECO:0000313" key="2">
    <source>
        <dbReference type="Proteomes" id="UP000318103"/>
    </source>
</evidence>
<keyword evidence="2" id="KW-1185">Reference proteome</keyword>
<accession>A0A542TI47</accession>
<name>A0A542TI47_9ACTN</name>
<dbReference type="Proteomes" id="UP000318103">
    <property type="component" value="Unassembled WGS sequence"/>
</dbReference>
<dbReference type="AlphaFoldDB" id="A0A542TI47"/>
<protein>
    <submittedName>
        <fullName evidence="1">Uncharacterized protein</fullName>
    </submittedName>
</protein>
<proteinExistence type="predicted"/>
<dbReference type="EMBL" id="VFNX01000002">
    <property type="protein sequence ID" value="TQK86503.1"/>
    <property type="molecule type" value="Genomic_DNA"/>
</dbReference>
<comment type="caution">
    <text evidence="1">The sequence shown here is derived from an EMBL/GenBank/DDBJ whole genome shotgun (WGS) entry which is preliminary data.</text>
</comment>
<evidence type="ECO:0000313" key="1">
    <source>
        <dbReference type="EMBL" id="TQK86503.1"/>
    </source>
</evidence>
<sequence>MEWMSTERRYGDRGALNVIRHGRCLQEPYADAWFGGICAAPCLTVSGAVVTADCEQAGDLAERIAGDGLDVRLAAEENKG</sequence>
<organism evidence="1 2">
    <name type="scientific">Streptomyces puniciscabiei</name>
    <dbReference type="NCBI Taxonomy" id="164348"/>
    <lineage>
        <taxon>Bacteria</taxon>
        <taxon>Bacillati</taxon>
        <taxon>Actinomycetota</taxon>
        <taxon>Actinomycetes</taxon>
        <taxon>Kitasatosporales</taxon>
        <taxon>Streptomycetaceae</taxon>
        <taxon>Streptomyces</taxon>
    </lineage>
</organism>